<comment type="caution">
    <text evidence="1">The sequence shown here is derived from an EMBL/GenBank/DDBJ whole genome shotgun (WGS) entry which is preliminary data.</text>
</comment>
<dbReference type="Proteomes" id="UP000036403">
    <property type="component" value="Unassembled WGS sequence"/>
</dbReference>
<evidence type="ECO:0000313" key="2">
    <source>
        <dbReference type="Proteomes" id="UP000036403"/>
    </source>
</evidence>
<dbReference type="PaxDb" id="67767-A0A0J7L3W7"/>
<evidence type="ECO:0000313" key="1">
    <source>
        <dbReference type="EMBL" id="KMQ97346.1"/>
    </source>
</evidence>
<name>A0A0J7L3W7_LASNI</name>
<keyword evidence="2" id="KW-1185">Reference proteome</keyword>
<dbReference type="AlphaFoldDB" id="A0A0J7L3W7"/>
<protein>
    <submittedName>
        <fullName evidence="1">Uncharacterized protein</fullName>
    </submittedName>
</protein>
<organism evidence="1 2">
    <name type="scientific">Lasius niger</name>
    <name type="common">Black garden ant</name>
    <dbReference type="NCBI Taxonomy" id="67767"/>
    <lineage>
        <taxon>Eukaryota</taxon>
        <taxon>Metazoa</taxon>
        <taxon>Ecdysozoa</taxon>
        <taxon>Arthropoda</taxon>
        <taxon>Hexapoda</taxon>
        <taxon>Insecta</taxon>
        <taxon>Pterygota</taxon>
        <taxon>Neoptera</taxon>
        <taxon>Endopterygota</taxon>
        <taxon>Hymenoptera</taxon>
        <taxon>Apocrita</taxon>
        <taxon>Aculeata</taxon>
        <taxon>Formicoidea</taxon>
        <taxon>Formicidae</taxon>
        <taxon>Formicinae</taxon>
        <taxon>Lasius</taxon>
        <taxon>Lasius</taxon>
    </lineage>
</organism>
<accession>A0A0J7L3W7</accession>
<dbReference type="EMBL" id="LBMM01000859">
    <property type="protein sequence ID" value="KMQ97346.1"/>
    <property type="molecule type" value="Genomic_DNA"/>
</dbReference>
<gene>
    <name evidence="1" type="ORF">RF55_2319</name>
</gene>
<reference evidence="1 2" key="1">
    <citation type="submission" date="2015-04" db="EMBL/GenBank/DDBJ databases">
        <title>Lasius niger genome sequencing.</title>
        <authorList>
            <person name="Konorov E.A."/>
            <person name="Nikitin M.A."/>
            <person name="Kirill M.V."/>
            <person name="Chang P."/>
        </authorList>
    </citation>
    <scope>NUCLEOTIDE SEQUENCE [LARGE SCALE GENOMIC DNA]</scope>
    <source>
        <tissue evidence="1">Whole</tissue>
    </source>
</reference>
<proteinExistence type="predicted"/>
<sequence length="198" mass="21894">MVAAYNAALCLVASYRPDLFTDFEVIELVPGIYQDARCACSKVLDIVAQTDANGNVLRRIDGTKNTDQTAKRKWNKPSCLTSGGESDYYVSYANLLAGMNGQFEVNPSVPTAGSYYVMVKCAKKPCPLMEADLLSGSASLDGDCSDNVAAWHYVMARMLSGDRFSNGALERSQLEYRMFFQVLGVVERQDEKYEKETD</sequence>